<dbReference type="EMBL" id="WHLY01000004">
    <property type="protein sequence ID" value="MPR37429.1"/>
    <property type="molecule type" value="Genomic_DNA"/>
</dbReference>
<evidence type="ECO:0000313" key="1">
    <source>
        <dbReference type="EMBL" id="MPR37429.1"/>
    </source>
</evidence>
<proteinExistence type="predicted"/>
<protein>
    <submittedName>
        <fullName evidence="1">Uncharacterized protein</fullName>
    </submittedName>
</protein>
<evidence type="ECO:0000313" key="2">
    <source>
        <dbReference type="Proteomes" id="UP000479293"/>
    </source>
</evidence>
<comment type="caution">
    <text evidence="1">The sequence shown here is derived from an EMBL/GenBank/DDBJ whole genome shotgun (WGS) entry which is preliminary data.</text>
</comment>
<name>A0A7C9FSG2_9BACT</name>
<reference evidence="1 2" key="1">
    <citation type="submission" date="2019-10" db="EMBL/GenBank/DDBJ databases">
        <title>Draft Genome Sequence of Cytophagaceae sp. SJW1-29.</title>
        <authorList>
            <person name="Choi A."/>
        </authorList>
    </citation>
    <scope>NUCLEOTIDE SEQUENCE [LARGE SCALE GENOMIC DNA]</scope>
    <source>
        <strain evidence="1 2">SJW1-29</strain>
    </source>
</reference>
<sequence length="220" mass="25929">MDLSELQDAATAELIEYIQGRDIYFEAAECAFKNFFFRFEGELTKKCRVVVRHWGYDEMEGDVLSEQTLEKFWLKPQGFDAGKCKVKDFDTCVLLYLLAIARNLLNDRHREALRHPDPYSGSEDIVVDFPDLEESELPPEKLRSIRAKYDLIIKALDRLSYKHRVIYLTYKSHEKLGMNLPRHVLRRLREELDLAQGTIRVYKKEAYETVEQILDIYGKK</sequence>
<dbReference type="Proteomes" id="UP000479293">
    <property type="component" value="Unassembled WGS sequence"/>
</dbReference>
<organism evidence="1 2">
    <name type="scientific">Salmonirosea aquatica</name>
    <dbReference type="NCBI Taxonomy" id="2654236"/>
    <lineage>
        <taxon>Bacteria</taxon>
        <taxon>Pseudomonadati</taxon>
        <taxon>Bacteroidota</taxon>
        <taxon>Cytophagia</taxon>
        <taxon>Cytophagales</taxon>
        <taxon>Spirosomataceae</taxon>
        <taxon>Salmonirosea</taxon>
    </lineage>
</organism>
<accession>A0A7C9FSG2</accession>
<dbReference type="RefSeq" id="WP_152766911.1">
    <property type="nucleotide sequence ID" value="NZ_WHLY01000004.1"/>
</dbReference>
<keyword evidence="2" id="KW-1185">Reference proteome</keyword>
<dbReference type="AlphaFoldDB" id="A0A7C9FSG2"/>
<gene>
    <name evidence="1" type="ORF">GBK04_29905</name>
</gene>